<organism evidence="1 2">
    <name type="scientific">Crucibulum laeve</name>
    <dbReference type="NCBI Taxonomy" id="68775"/>
    <lineage>
        <taxon>Eukaryota</taxon>
        <taxon>Fungi</taxon>
        <taxon>Dikarya</taxon>
        <taxon>Basidiomycota</taxon>
        <taxon>Agaricomycotina</taxon>
        <taxon>Agaricomycetes</taxon>
        <taxon>Agaricomycetidae</taxon>
        <taxon>Agaricales</taxon>
        <taxon>Agaricineae</taxon>
        <taxon>Nidulariaceae</taxon>
        <taxon>Crucibulum</taxon>
    </lineage>
</organism>
<gene>
    <name evidence="1" type="ORF">BDQ12DRAFT_729772</name>
</gene>
<dbReference type="AlphaFoldDB" id="A0A5C3LEW7"/>
<dbReference type="EMBL" id="ML213833">
    <property type="protein sequence ID" value="TFK31195.1"/>
    <property type="molecule type" value="Genomic_DNA"/>
</dbReference>
<name>A0A5C3LEW7_9AGAR</name>
<sequence length="78" mass="8691">MLPLPLLVFTISPQLPFFARLSIKPQLACTDIWTAFTRVYARASPAGRPASWTLSNATHLRDACSNADDNWMDRVVEG</sequence>
<evidence type="ECO:0000313" key="2">
    <source>
        <dbReference type="Proteomes" id="UP000308652"/>
    </source>
</evidence>
<keyword evidence="2" id="KW-1185">Reference proteome</keyword>
<dbReference type="Proteomes" id="UP000308652">
    <property type="component" value="Unassembled WGS sequence"/>
</dbReference>
<protein>
    <submittedName>
        <fullName evidence="1">Uncharacterized protein</fullName>
    </submittedName>
</protein>
<proteinExistence type="predicted"/>
<accession>A0A5C3LEW7</accession>
<reference evidence="1 2" key="1">
    <citation type="journal article" date="2019" name="Nat. Ecol. Evol.">
        <title>Megaphylogeny resolves global patterns of mushroom evolution.</title>
        <authorList>
            <person name="Varga T."/>
            <person name="Krizsan K."/>
            <person name="Foldi C."/>
            <person name="Dima B."/>
            <person name="Sanchez-Garcia M."/>
            <person name="Sanchez-Ramirez S."/>
            <person name="Szollosi G.J."/>
            <person name="Szarkandi J.G."/>
            <person name="Papp V."/>
            <person name="Albert L."/>
            <person name="Andreopoulos W."/>
            <person name="Angelini C."/>
            <person name="Antonin V."/>
            <person name="Barry K.W."/>
            <person name="Bougher N.L."/>
            <person name="Buchanan P."/>
            <person name="Buyck B."/>
            <person name="Bense V."/>
            <person name="Catcheside P."/>
            <person name="Chovatia M."/>
            <person name="Cooper J."/>
            <person name="Damon W."/>
            <person name="Desjardin D."/>
            <person name="Finy P."/>
            <person name="Geml J."/>
            <person name="Haridas S."/>
            <person name="Hughes K."/>
            <person name="Justo A."/>
            <person name="Karasinski D."/>
            <person name="Kautmanova I."/>
            <person name="Kiss B."/>
            <person name="Kocsube S."/>
            <person name="Kotiranta H."/>
            <person name="LaButti K.M."/>
            <person name="Lechner B.E."/>
            <person name="Liimatainen K."/>
            <person name="Lipzen A."/>
            <person name="Lukacs Z."/>
            <person name="Mihaltcheva S."/>
            <person name="Morgado L.N."/>
            <person name="Niskanen T."/>
            <person name="Noordeloos M.E."/>
            <person name="Ohm R.A."/>
            <person name="Ortiz-Santana B."/>
            <person name="Ovrebo C."/>
            <person name="Racz N."/>
            <person name="Riley R."/>
            <person name="Savchenko A."/>
            <person name="Shiryaev A."/>
            <person name="Soop K."/>
            <person name="Spirin V."/>
            <person name="Szebenyi C."/>
            <person name="Tomsovsky M."/>
            <person name="Tulloss R.E."/>
            <person name="Uehling J."/>
            <person name="Grigoriev I.V."/>
            <person name="Vagvolgyi C."/>
            <person name="Papp T."/>
            <person name="Martin F.M."/>
            <person name="Miettinen O."/>
            <person name="Hibbett D.S."/>
            <person name="Nagy L.G."/>
        </authorList>
    </citation>
    <scope>NUCLEOTIDE SEQUENCE [LARGE SCALE GENOMIC DNA]</scope>
    <source>
        <strain evidence="1 2">CBS 166.37</strain>
    </source>
</reference>
<evidence type="ECO:0000313" key="1">
    <source>
        <dbReference type="EMBL" id="TFK31195.1"/>
    </source>
</evidence>